<reference evidence="2 3" key="1">
    <citation type="submission" date="2018-06" db="EMBL/GenBank/DDBJ databases">
        <title>Genomic Encyclopedia of Archaeal and Bacterial Type Strains, Phase II (KMG-II): from individual species to whole genera.</title>
        <authorList>
            <person name="Goeker M."/>
        </authorList>
    </citation>
    <scope>NUCLEOTIDE SEQUENCE [LARGE SCALE GENOMIC DNA]</scope>
    <source>
        <strain evidence="2 3">DSM 23857</strain>
    </source>
</reference>
<dbReference type="OrthoDB" id="1086219at2"/>
<dbReference type="Pfam" id="PF14905">
    <property type="entry name" value="OMP_b-brl_3"/>
    <property type="match status" value="2"/>
</dbReference>
<feature type="domain" description="Outer membrane protein beta-barrel" evidence="1">
    <location>
        <begin position="585"/>
        <end position="749"/>
    </location>
</feature>
<dbReference type="InterPro" id="IPR008969">
    <property type="entry name" value="CarboxyPept-like_regulatory"/>
</dbReference>
<dbReference type="AlphaFoldDB" id="A0A327QPG8"/>
<comment type="caution">
    <text evidence="2">The sequence shown here is derived from an EMBL/GenBank/DDBJ whole genome shotgun (WGS) entry which is preliminary data.</text>
</comment>
<accession>A0A327QPG8</accession>
<gene>
    <name evidence="2" type="ORF">LX64_01653</name>
</gene>
<dbReference type="SUPFAM" id="SSF49464">
    <property type="entry name" value="Carboxypeptidase regulatory domain-like"/>
    <property type="match status" value="1"/>
</dbReference>
<evidence type="ECO:0000313" key="3">
    <source>
        <dbReference type="Proteomes" id="UP000249547"/>
    </source>
</evidence>
<dbReference type="RefSeq" id="WP_111597138.1">
    <property type="nucleotide sequence ID" value="NZ_QLLL01000003.1"/>
</dbReference>
<name>A0A327QPG8_9BACT</name>
<keyword evidence="3" id="KW-1185">Reference proteome</keyword>
<sequence length="923" mass="102490">MLQVAALYAQMVIMPSTAMSYRTNEPTKPLPYRNVYGIVRDSAGKAMPMAAIRLLSTKDTVAGVTNEYGTFVFKNIRSAEFTIQVRVMSYAEINQKYFFNDTKKDLVLQPLKLRSNALQLQGITVTTPTGPSQRGDTTEFWAKDYIVRDFARLEDLLKKVEGVTIDKDGTLFYNGEQVVRAMFNGKQYFNGSVKDAMKELPADIIERIQIIEDNKDGTGPRQTKTEESSKTLNIVTKADKSAGKMYAFAGEAGTTDRFGISGSRKTIDGPKQTGISLYGKQAPVGIRQGEPVGTISKSIMPDAIGFGGAGIGSNGMSTLYGAGLSLGHALNTTTTLNHSYSGRYNNSSGGVESITEQFYDAGNLLKKISSRNTTVSSNHELATHLSSRLNKGFMTFRIGAAYRESENASESTTEQTGIFENVQKTKNANTSKAPSITLNGMSNIAMSNKASFNIGTSVSFMNNKTTGEERNETFALHSDTPDSSLVMKQNSLNRSFNAGLTMAFIYSMSNSLKIRTSIESRFESQREQVLREQLKEGAPTKDLNDLSYDNTSSIARLPATIALEYNPVKGLFFEPKVTYSFNAQSGNFKLSHQEVSRTNHNILPELGIRYDNMNYGSVSINVGQVVAMPAIAQINPNAIYHTPFDITYGNPDIKNSITNRYMIRYNVFLTPIKTAFAFNVGYNTVQDAIVSNRILKLDDVTKTMTNETYYLNIDGNRTTNAMLNLSKNLKKLNVTIKYDASFMNNRYVSFNNGTQLINLSKTRRHGLTMELSPLKWLDLSPAFAYNNTSSKNNSVNGLQPYNRDFSAYLAAKIFLPANFSMEMNAKQNIMRGTNLLTNTSPFVMNANIEKRIFKKKDGIISFVVMDAFQQNIATGMVNFDNGYTNTRTNGNSRYFLLQFSWQPQTWGKSSFMTGQRRGDGSFK</sequence>
<protein>
    <submittedName>
        <fullName evidence="2">Outer membrane beta-barrel protein</fullName>
    </submittedName>
</protein>
<organism evidence="2 3">
    <name type="scientific">Chitinophaga skermanii</name>
    <dbReference type="NCBI Taxonomy" id="331697"/>
    <lineage>
        <taxon>Bacteria</taxon>
        <taxon>Pseudomonadati</taxon>
        <taxon>Bacteroidota</taxon>
        <taxon>Chitinophagia</taxon>
        <taxon>Chitinophagales</taxon>
        <taxon>Chitinophagaceae</taxon>
        <taxon>Chitinophaga</taxon>
    </lineage>
</organism>
<dbReference type="EMBL" id="QLLL01000003">
    <property type="protein sequence ID" value="RAJ06526.1"/>
    <property type="molecule type" value="Genomic_DNA"/>
</dbReference>
<dbReference type="SUPFAM" id="SSF56935">
    <property type="entry name" value="Porins"/>
    <property type="match status" value="1"/>
</dbReference>
<proteinExistence type="predicted"/>
<dbReference type="Proteomes" id="UP000249547">
    <property type="component" value="Unassembled WGS sequence"/>
</dbReference>
<evidence type="ECO:0000259" key="1">
    <source>
        <dbReference type="Pfam" id="PF14905"/>
    </source>
</evidence>
<dbReference type="InterPro" id="IPR041700">
    <property type="entry name" value="OMP_b-brl_3"/>
</dbReference>
<evidence type="ECO:0000313" key="2">
    <source>
        <dbReference type="EMBL" id="RAJ06526.1"/>
    </source>
</evidence>
<feature type="domain" description="Outer membrane protein beta-barrel" evidence="1">
    <location>
        <begin position="755"/>
        <end position="901"/>
    </location>
</feature>